<accession>A0A0E3B1A4</accession>
<dbReference type="GeneID" id="61173294"/>
<dbReference type="NCBIfam" id="TIGR00081">
    <property type="entry name" value="purC"/>
    <property type="match status" value="1"/>
</dbReference>
<dbReference type="UniPathway" id="UPA00074">
    <property type="reaction ID" value="UER00131"/>
</dbReference>
<dbReference type="InterPro" id="IPR028923">
    <property type="entry name" value="SAICAR_synt/ADE2_N"/>
</dbReference>
<dbReference type="GO" id="GO:0006189">
    <property type="term" value="P:'de novo' IMP biosynthetic process"/>
    <property type="evidence" value="ECO:0007669"/>
    <property type="project" value="UniProtKB-UniRule"/>
</dbReference>
<dbReference type="EC" id="6.3.2.6" evidence="8"/>
<keyword evidence="6 8" id="KW-0067">ATP-binding</keyword>
<dbReference type="GO" id="GO:0004639">
    <property type="term" value="F:phosphoribosylaminoimidazolesuccinocarboxamide synthase activity"/>
    <property type="evidence" value="ECO:0007669"/>
    <property type="project" value="UniProtKB-UniRule"/>
</dbReference>
<evidence type="ECO:0000259" key="9">
    <source>
        <dbReference type="Pfam" id="PF01259"/>
    </source>
</evidence>
<dbReference type="Pfam" id="PF01259">
    <property type="entry name" value="SAICAR_synt"/>
    <property type="match status" value="1"/>
</dbReference>
<dbReference type="GO" id="GO:0005737">
    <property type="term" value="C:cytoplasm"/>
    <property type="evidence" value="ECO:0007669"/>
    <property type="project" value="TreeGrafter"/>
</dbReference>
<dbReference type="InterPro" id="IPR018236">
    <property type="entry name" value="SAICAR_synthetase_CS"/>
</dbReference>
<dbReference type="InterPro" id="IPR001636">
    <property type="entry name" value="SAICAR_synth"/>
</dbReference>
<name>A0A0E3B1A4_LEPBO</name>
<evidence type="ECO:0000256" key="6">
    <source>
        <dbReference type="ARBA" id="ARBA00022840"/>
    </source>
</evidence>
<dbReference type="Gene3D" id="3.30.470.20">
    <property type="entry name" value="ATP-grasp fold, B domain"/>
    <property type="match status" value="1"/>
</dbReference>
<evidence type="ECO:0000256" key="4">
    <source>
        <dbReference type="ARBA" id="ARBA00022741"/>
    </source>
</evidence>
<dbReference type="Proteomes" id="UP000058857">
    <property type="component" value="Chromosome 1"/>
</dbReference>
<protein>
    <recommendedName>
        <fullName evidence="8">Phosphoribosylaminoimidazole-succinocarboxamide synthase</fullName>
        <ecNumber evidence="8">6.3.2.6</ecNumber>
    </recommendedName>
    <alternativeName>
        <fullName evidence="8">SAICAR synthetase</fullName>
    </alternativeName>
</protein>
<gene>
    <name evidence="8" type="primary">purC</name>
    <name evidence="10" type="ORF">LBBP_03126</name>
</gene>
<evidence type="ECO:0000256" key="5">
    <source>
        <dbReference type="ARBA" id="ARBA00022755"/>
    </source>
</evidence>
<keyword evidence="3 8" id="KW-0436">Ligase</keyword>
<sequence length="286" mass="32438">MNLPTYKGKVRDIYDLGDRLILSSSDRISAFDVVFPQAVPNKGKVLNRISISWFEFFKNIPNHILETDVKNFPPPFRSREELEGRSVLVKKCKRIDYECVVRGYIAGSGWKEYKNEGTLAGVKLPSGLKESEKLSEPVFTPAVKNDQGHDENISEKEMENRIGKELFGILKEKSISIFLRASEVVDSAGIILCDTKFEFGILDGQIILIDELLTPDSSRYWSADSYSVGISPPSLDKQILRNYLETTSWNKMPPAPDLPAELIQELREKYQKIEDLILSCISQKSK</sequence>
<evidence type="ECO:0000256" key="7">
    <source>
        <dbReference type="ARBA" id="ARBA00048475"/>
    </source>
</evidence>
<evidence type="ECO:0000256" key="3">
    <source>
        <dbReference type="ARBA" id="ARBA00022598"/>
    </source>
</evidence>
<evidence type="ECO:0000256" key="8">
    <source>
        <dbReference type="HAMAP-Rule" id="MF_00137"/>
    </source>
</evidence>
<comment type="catalytic activity">
    <reaction evidence="7 8">
        <text>5-amino-1-(5-phospho-D-ribosyl)imidazole-4-carboxylate + L-aspartate + ATP = (2S)-2-[5-amino-1-(5-phospho-beta-D-ribosyl)imidazole-4-carboxamido]succinate + ADP + phosphate + 2 H(+)</text>
        <dbReference type="Rhea" id="RHEA:22628"/>
        <dbReference type="ChEBI" id="CHEBI:15378"/>
        <dbReference type="ChEBI" id="CHEBI:29991"/>
        <dbReference type="ChEBI" id="CHEBI:30616"/>
        <dbReference type="ChEBI" id="CHEBI:43474"/>
        <dbReference type="ChEBI" id="CHEBI:58443"/>
        <dbReference type="ChEBI" id="CHEBI:77657"/>
        <dbReference type="ChEBI" id="CHEBI:456216"/>
        <dbReference type="EC" id="6.3.2.6"/>
    </reaction>
</comment>
<keyword evidence="4 8" id="KW-0547">Nucleotide-binding</keyword>
<comment type="pathway">
    <text evidence="1 8">Purine metabolism; IMP biosynthesis via de novo pathway; 5-amino-1-(5-phospho-D-ribosyl)imidazole-4-carboxamide from 5-amino-1-(5-phospho-D-ribosyl)imidazole-4-carboxylate: step 1/2.</text>
</comment>
<reference evidence="10 11" key="1">
    <citation type="journal article" date="2015" name="PLoS Negl. Trop. Dis.">
        <title>Distribution of Plasmids in Distinct Leptospira Pathogenic Species.</title>
        <authorList>
            <person name="Wang Y."/>
            <person name="Zhuang X."/>
            <person name="Zhong Y."/>
            <person name="Zhang C."/>
            <person name="Zhang Y."/>
            <person name="Zeng L."/>
            <person name="Zhu Y."/>
            <person name="He P."/>
            <person name="Dong K."/>
            <person name="Pal U."/>
            <person name="Guo X."/>
            <person name="Qin J."/>
        </authorList>
    </citation>
    <scope>NUCLEOTIDE SEQUENCE [LARGE SCALE GENOMIC DNA]</scope>
    <source>
        <strain evidence="10 11">56604</strain>
    </source>
</reference>
<dbReference type="NCBIfam" id="NF010568">
    <property type="entry name" value="PRK13961.1"/>
    <property type="match status" value="1"/>
</dbReference>
<evidence type="ECO:0000313" key="11">
    <source>
        <dbReference type="Proteomes" id="UP000058857"/>
    </source>
</evidence>
<dbReference type="PANTHER" id="PTHR43700:SF1">
    <property type="entry name" value="PHOSPHORIBOSYLAMINOIMIDAZOLE-SUCCINOCARBOXAMIDE SYNTHASE"/>
    <property type="match status" value="1"/>
</dbReference>
<dbReference type="FunFam" id="3.30.470.20:FF:000015">
    <property type="entry name" value="Phosphoribosylaminoimidazole-succinocarboxamide synthase"/>
    <property type="match status" value="1"/>
</dbReference>
<dbReference type="AlphaFoldDB" id="A0A0E3B1A4"/>
<feature type="domain" description="SAICAR synthetase/ADE2 N-terminal" evidence="9">
    <location>
        <begin position="5"/>
        <end position="253"/>
    </location>
</feature>
<comment type="similarity">
    <text evidence="2 8">Belongs to the SAICAR synthetase family.</text>
</comment>
<evidence type="ECO:0000256" key="1">
    <source>
        <dbReference type="ARBA" id="ARBA00004672"/>
    </source>
</evidence>
<dbReference type="CDD" id="cd01414">
    <property type="entry name" value="SAICAR_synt_Sc"/>
    <property type="match status" value="1"/>
</dbReference>
<dbReference type="PANTHER" id="PTHR43700">
    <property type="entry name" value="PHOSPHORIBOSYLAMINOIMIDAZOLE-SUCCINOCARBOXAMIDE SYNTHASE"/>
    <property type="match status" value="1"/>
</dbReference>
<organism evidence="10">
    <name type="scientific">Leptospira borgpetersenii serovar Ballum</name>
    <dbReference type="NCBI Taxonomy" id="280505"/>
    <lineage>
        <taxon>Bacteria</taxon>
        <taxon>Pseudomonadati</taxon>
        <taxon>Spirochaetota</taxon>
        <taxon>Spirochaetia</taxon>
        <taxon>Leptospirales</taxon>
        <taxon>Leptospiraceae</taxon>
        <taxon>Leptospira</taxon>
    </lineage>
</organism>
<evidence type="ECO:0000313" key="10">
    <source>
        <dbReference type="EMBL" id="ALO27331.1"/>
    </source>
</evidence>
<dbReference type="HAMAP" id="MF_00137">
    <property type="entry name" value="SAICAR_synth"/>
    <property type="match status" value="1"/>
</dbReference>
<dbReference type="PROSITE" id="PS01058">
    <property type="entry name" value="SAICAR_SYNTHETASE_2"/>
    <property type="match status" value="1"/>
</dbReference>
<dbReference type="PATRIC" id="fig|280505.15.peg.3050"/>
<dbReference type="GO" id="GO:0005524">
    <property type="term" value="F:ATP binding"/>
    <property type="evidence" value="ECO:0007669"/>
    <property type="project" value="UniProtKB-KW"/>
</dbReference>
<dbReference type="SUPFAM" id="SSF56104">
    <property type="entry name" value="SAICAR synthase-like"/>
    <property type="match status" value="1"/>
</dbReference>
<dbReference type="Gene3D" id="3.30.200.20">
    <property type="entry name" value="Phosphorylase Kinase, domain 1"/>
    <property type="match status" value="1"/>
</dbReference>
<dbReference type="RefSeq" id="WP_002725042.1">
    <property type="nucleotide sequence ID" value="NZ_CP012029.1"/>
</dbReference>
<dbReference type="EMBL" id="CP012029">
    <property type="protein sequence ID" value="ALO27331.1"/>
    <property type="molecule type" value="Genomic_DNA"/>
</dbReference>
<proteinExistence type="inferred from homology"/>
<keyword evidence="5 8" id="KW-0658">Purine biosynthesis</keyword>
<evidence type="ECO:0000256" key="2">
    <source>
        <dbReference type="ARBA" id="ARBA00010190"/>
    </source>
</evidence>